<dbReference type="AlphaFoldDB" id="A0A1H4LTY3"/>
<sequence>MTANAPVPADAPRNQIDRRKVVRGAAWSIPVIAMTSAAPALAASVPTPDPCPTFDPCGLYGSSGSVVFRYQGDPADTGGGYTVNQNSGQFAGSYWSSNLAFGPYVSPDCTGPSYVFYGSRYNNGYPNIYRARAGAAGQQPTVEVVGPLPSMPTWAAWGGMACDPVGDLWMITNLTALSTTQIARATPLSAGTLSSSYVLSGVGLTAGGANAAVAASGTIIPDITFTADGRLYGLIYSTAAGSSGQVWLCEYLTATLAAGAKVTISPIRQVTGPVATLTTSIYGFAWLGSGTTADSGLFYAADGSGRLYKIDPATGVSAAAGSKTSPATYDYALTDLASAPVAGCAI</sequence>
<protein>
    <submittedName>
        <fullName evidence="1">Uncharacterized protein</fullName>
    </submittedName>
</protein>
<dbReference type="STRING" id="156980.SAMN04489745_1125"/>
<dbReference type="Proteomes" id="UP000182652">
    <property type="component" value="Unassembled WGS sequence"/>
</dbReference>
<name>A0A1H4LTY3_9MICC</name>
<organism evidence="1 2">
    <name type="scientific">Arthrobacter woluwensis</name>
    <dbReference type="NCBI Taxonomy" id="156980"/>
    <lineage>
        <taxon>Bacteria</taxon>
        <taxon>Bacillati</taxon>
        <taxon>Actinomycetota</taxon>
        <taxon>Actinomycetes</taxon>
        <taxon>Micrococcales</taxon>
        <taxon>Micrococcaceae</taxon>
        <taxon>Arthrobacter</taxon>
    </lineage>
</organism>
<evidence type="ECO:0000313" key="1">
    <source>
        <dbReference type="EMBL" id="SEB74229.1"/>
    </source>
</evidence>
<keyword evidence="2" id="KW-1185">Reference proteome</keyword>
<dbReference type="RefSeq" id="WP_066211700.1">
    <property type="nucleotide sequence ID" value="NZ_FNSN01000003.1"/>
</dbReference>
<accession>A0A1H4LTY3</accession>
<evidence type="ECO:0000313" key="2">
    <source>
        <dbReference type="Proteomes" id="UP000182652"/>
    </source>
</evidence>
<dbReference type="EMBL" id="FNSN01000003">
    <property type="protein sequence ID" value="SEB74229.1"/>
    <property type="molecule type" value="Genomic_DNA"/>
</dbReference>
<gene>
    <name evidence="1" type="ORF">SAMN04489745_1125</name>
</gene>
<proteinExistence type="predicted"/>
<reference evidence="1 2" key="1">
    <citation type="submission" date="2016-10" db="EMBL/GenBank/DDBJ databases">
        <authorList>
            <person name="de Groot N.N."/>
        </authorList>
    </citation>
    <scope>NUCLEOTIDE SEQUENCE [LARGE SCALE GENOMIC DNA]</scope>
    <source>
        <strain evidence="1 2">DSM 10495</strain>
    </source>
</reference>
<dbReference type="SUPFAM" id="SSF82171">
    <property type="entry name" value="DPP6 N-terminal domain-like"/>
    <property type="match status" value="1"/>
</dbReference>